<protein>
    <submittedName>
        <fullName evidence="1">Uncharacterized protein</fullName>
    </submittedName>
</protein>
<accession>A0A3N4IR37</accession>
<proteinExistence type="predicted"/>
<evidence type="ECO:0000313" key="2">
    <source>
        <dbReference type="Proteomes" id="UP000275078"/>
    </source>
</evidence>
<reference evidence="1 2" key="1">
    <citation type="journal article" date="2018" name="Nat. Ecol. Evol.">
        <title>Pezizomycetes genomes reveal the molecular basis of ectomycorrhizal truffle lifestyle.</title>
        <authorList>
            <person name="Murat C."/>
            <person name="Payen T."/>
            <person name="Noel B."/>
            <person name="Kuo A."/>
            <person name="Morin E."/>
            <person name="Chen J."/>
            <person name="Kohler A."/>
            <person name="Krizsan K."/>
            <person name="Balestrini R."/>
            <person name="Da Silva C."/>
            <person name="Montanini B."/>
            <person name="Hainaut M."/>
            <person name="Levati E."/>
            <person name="Barry K.W."/>
            <person name="Belfiori B."/>
            <person name="Cichocki N."/>
            <person name="Clum A."/>
            <person name="Dockter R.B."/>
            <person name="Fauchery L."/>
            <person name="Guy J."/>
            <person name="Iotti M."/>
            <person name="Le Tacon F."/>
            <person name="Lindquist E.A."/>
            <person name="Lipzen A."/>
            <person name="Malagnac F."/>
            <person name="Mello A."/>
            <person name="Molinier V."/>
            <person name="Miyauchi S."/>
            <person name="Poulain J."/>
            <person name="Riccioni C."/>
            <person name="Rubini A."/>
            <person name="Sitrit Y."/>
            <person name="Splivallo R."/>
            <person name="Traeger S."/>
            <person name="Wang M."/>
            <person name="Zifcakova L."/>
            <person name="Wipf D."/>
            <person name="Zambonelli A."/>
            <person name="Paolocci F."/>
            <person name="Nowrousian M."/>
            <person name="Ottonello S."/>
            <person name="Baldrian P."/>
            <person name="Spatafora J.W."/>
            <person name="Henrissat B."/>
            <person name="Nagy L.G."/>
            <person name="Aury J.M."/>
            <person name="Wincker P."/>
            <person name="Grigoriev I.V."/>
            <person name="Bonfante P."/>
            <person name="Martin F.M."/>
        </authorList>
    </citation>
    <scope>NUCLEOTIDE SEQUENCE [LARGE SCALE GENOMIC DNA]</scope>
    <source>
        <strain evidence="1 2">RN42</strain>
    </source>
</reference>
<sequence>MEGQSPDHPTQMRDRFSDFQSGCWRGAFDPHRQVRCASQISFPCPQGKSFPLFCRAKLSLSLKLGCATRQLHAGCSNCTFKVRDSSCYWLDASNPCLSIGTENTPSGPAGLGHLNRGFVAETSIRNSTGMQAALPTNTTFILQRWEFKDASPACFRFHLHTPSLLDSVAPAF</sequence>
<keyword evidence="2" id="KW-1185">Reference proteome</keyword>
<name>A0A3N4IR37_ASCIM</name>
<dbReference type="AlphaFoldDB" id="A0A3N4IR37"/>
<organism evidence="1 2">
    <name type="scientific">Ascobolus immersus RN42</name>
    <dbReference type="NCBI Taxonomy" id="1160509"/>
    <lineage>
        <taxon>Eukaryota</taxon>
        <taxon>Fungi</taxon>
        <taxon>Dikarya</taxon>
        <taxon>Ascomycota</taxon>
        <taxon>Pezizomycotina</taxon>
        <taxon>Pezizomycetes</taxon>
        <taxon>Pezizales</taxon>
        <taxon>Ascobolaceae</taxon>
        <taxon>Ascobolus</taxon>
    </lineage>
</organism>
<dbReference type="Proteomes" id="UP000275078">
    <property type="component" value="Unassembled WGS sequence"/>
</dbReference>
<evidence type="ECO:0000313" key="1">
    <source>
        <dbReference type="EMBL" id="RPA86691.1"/>
    </source>
</evidence>
<gene>
    <name evidence="1" type="ORF">BJ508DRAFT_119204</name>
</gene>
<dbReference type="EMBL" id="ML119648">
    <property type="protein sequence ID" value="RPA86691.1"/>
    <property type="molecule type" value="Genomic_DNA"/>
</dbReference>